<dbReference type="Gene3D" id="3.40.50.300">
    <property type="entry name" value="P-loop containing nucleotide triphosphate hydrolases"/>
    <property type="match status" value="1"/>
</dbReference>
<feature type="domain" description="Endonuclease GajA/Old nuclease/RecF-like AAA" evidence="1">
    <location>
        <begin position="1"/>
        <end position="63"/>
    </location>
</feature>
<dbReference type="AlphaFoldDB" id="A0A0N9NRE6"/>
<dbReference type="InterPro" id="IPR041685">
    <property type="entry name" value="AAA_GajA/Old/RecF-like"/>
</dbReference>
<sequence length="93" mass="10680">MRVKSIKLTNFKKFKDEHFEFNDDVNIFVGDNNAGKSTILEALEIVLNYSYRGRPFNSEFTPDIFNKDAVQLFLASDKSAMQGCFDLKNGLFD</sequence>
<proteinExistence type="predicted"/>
<dbReference type="SUPFAM" id="SSF52540">
    <property type="entry name" value="P-loop containing nucleoside triphosphate hydrolases"/>
    <property type="match status" value="1"/>
</dbReference>
<dbReference type="PANTHER" id="PTHR32182:SF0">
    <property type="entry name" value="DNA REPLICATION AND REPAIR PROTEIN RECF"/>
    <property type="match status" value="1"/>
</dbReference>
<organism evidence="2">
    <name type="scientific">Pectobacterium carotovorum</name>
    <name type="common">Erwinia carotovora</name>
    <dbReference type="NCBI Taxonomy" id="554"/>
    <lineage>
        <taxon>Bacteria</taxon>
        <taxon>Pseudomonadati</taxon>
        <taxon>Pseudomonadota</taxon>
        <taxon>Gammaproteobacteria</taxon>
        <taxon>Enterobacterales</taxon>
        <taxon>Pectobacteriaceae</taxon>
        <taxon>Pectobacterium</taxon>
    </lineage>
</organism>
<dbReference type="Pfam" id="PF13175">
    <property type="entry name" value="AAA_15"/>
    <property type="match status" value="1"/>
</dbReference>
<reference evidence="2" key="2">
    <citation type="submission" date="2015-07" db="EMBL/GenBank/DDBJ databases">
        <authorList>
            <person name="Welte C."/>
            <person name="de Graaf R."/>
            <person name="van den Bosch T.J.M."/>
            <person name="Op den Camp H."/>
            <person name="van Dam N."/>
            <person name="Jetten M."/>
        </authorList>
    </citation>
    <scope>NUCLEOTIDE SEQUENCE</scope>
    <source>
        <plasmid evidence="2">Drgb2</plasmid>
    </source>
</reference>
<dbReference type="GO" id="GO:0006302">
    <property type="term" value="P:double-strand break repair"/>
    <property type="evidence" value="ECO:0007669"/>
    <property type="project" value="TreeGrafter"/>
</dbReference>
<dbReference type="GO" id="GO:0000731">
    <property type="term" value="P:DNA synthesis involved in DNA repair"/>
    <property type="evidence" value="ECO:0007669"/>
    <property type="project" value="TreeGrafter"/>
</dbReference>
<evidence type="ECO:0000259" key="1">
    <source>
        <dbReference type="Pfam" id="PF13175"/>
    </source>
</evidence>
<name>A0A0N9NRE6_PECCA</name>
<protein>
    <submittedName>
        <fullName evidence="2">Chromosome segregation protein</fullName>
    </submittedName>
</protein>
<dbReference type="EMBL" id="KT351733">
    <property type="protein sequence ID" value="ALG88434.1"/>
    <property type="molecule type" value="Genomic_DNA"/>
</dbReference>
<evidence type="ECO:0000313" key="2">
    <source>
        <dbReference type="EMBL" id="ALG88434.1"/>
    </source>
</evidence>
<dbReference type="PANTHER" id="PTHR32182">
    <property type="entry name" value="DNA REPLICATION AND REPAIR PROTEIN RECF"/>
    <property type="match status" value="1"/>
</dbReference>
<geneLocation type="plasmid" evidence="2">
    <name>Drgb2</name>
</geneLocation>
<keyword evidence="2" id="KW-0614">Plasmid</keyword>
<accession>A0A0N9NRE6</accession>
<dbReference type="InterPro" id="IPR027417">
    <property type="entry name" value="P-loop_NTPase"/>
</dbReference>
<reference evidence="2" key="1">
    <citation type="journal article" date="2015" name="Environ. Microbiol.">
        <title>Plasmids from the gut microbiome of cabbage root fly larvae encode SaxA that catalyses the conversion of the plant toxin 2-phenylethyl isothiocyanate.</title>
        <authorList>
            <person name="Welte C.U."/>
            <person name="de Graaf R.M."/>
            <person name="van den Bosch T.J."/>
            <person name="Op den Camp H.J."/>
            <person name="van Dam N.M."/>
            <person name="Jetten M.S."/>
        </authorList>
    </citation>
    <scope>NUCLEOTIDE SEQUENCE</scope>
    <source>
        <plasmid evidence="2">Drgb2</plasmid>
    </source>
</reference>